<dbReference type="AlphaFoldDB" id="A0A8S4A4D6"/>
<dbReference type="Pfam" id="PF24082">
    <property type="entry name" value="SPEF2_C"/>
    <property type="match status" value="1"/>
</dbReference>
<dbReference type="OrthoDB" id="62528at2759"/>
<dbReference type="PANTHER" id="PTHR14919:SF0">
    <property type="entry name" value="SPERM FLAGELLAR PROTEIN 2"/>
    <property type="match status" value="1"/>
</dbReference>
<dbReference type="InterPro" id="IPR056199">
    <property type="entry name" value="SPEF2_C"/>
</dbReference>
<feature type="non-terminal residue" evidence="2">
    <location>
        <position position="373"/>
    </location>
</feature>
<name>A0A8S4A4D6_9EUPU</name>
<protein>
    <recommendedName>
        <fullName evidence="1">SPEF2 C-terminal domain-containing protein</fullName>
    </recommendedName>
</protein>
<organism evidence="2 3">
    <name type="scientific">Candidula unifasciata</name>
    <dbReference type="NCBI Taxonomy" id="100452"/>
    <lineage>
        <taxon>Eukaryota</taxon>
        <taxon>Metazoa</taxon>
        <taxon>Spiralia</taxon>
        <taxon>Lophotrochozoa</taxon>
        <taxon>Mollusca</taxon>
        <taxon>Gastropoda</taxon>
        <taxon>Heterobranchia</taxon>
        <taxon>Euthyneura</taxon>
        <taxon>Panpulmonata</taxon>
        <taxon>Eupulmonata</taxon>
        <taxon>Stylommatophora</taxon>
        <taxon>Helicina</taxon>
        <taxon>Helicoidea</taxon>
        <taxon>Geomitridae</taxon>
        <taxon>Candidula</taxon>
    </lineage>
</organism>
<proteinExistence type="predicted"/>
<gene>
    <name evidence="2" type="ORF">CUNI_LOCUS22301</name>
</gene>
<dbReference type="InterPro" id="IPR052634">
    <property type="entry name" value="Sperm_flagellar-bone_growth"/>
</dbReference>
<keyword evidence="3" id="KW-1185">Reference proteome</keyword>
<dbReference type="Proteomes" id="UP000678393">
    <property type="component" value="Unassembled WGS sequence"/>
</dbReference>
<evidence type="ECO:0000313" key="2">
    <source>
        <dbReference type="EMBL" id="CAG5136743.1"/>
    </source>
</evidence>
<sequence length="373" mass="42453">IAQMALLLRNAIELGQKMKNEIILEIDNFILDEDLKVLKTPSPEPPPTPVEQPMIDQFTVNQLGHLYHQLKEIAPAGIISKKAFTEMFASLVSVTHGTEQLPELWMQLTPSQIEMLGNLLSPELDYIDWRRFLVALCYPVPAPTQEELLHYLSQFRKMDQKQTGSVTREQFNWVPLWFSKKPHIEESYDRPTNLKKLLFEVFADHSGLIPLLDYVDFLMYFSVAANYHEGFLRALSVAMGKHMPRLDKPELPATVQLKTSQTSIVEGAETKEEGKTTAEPPMSDEVIPPEAEDVEVSVEALYKVLHHSVIHGGDSHRFSATADPEDHRSIERLTAVYQELNDDDTTAPIMYRILIEHPVIQDVVVACRQFKSV</sequence>
<dbReference type="Gene3D" id="1.10.238.10">
    <property type="entry name" value="EF-hand"/>
    <property type="match status" value="1"/>
</dbReference>
<reference evidence="2" key="1">
    <citation type="submission" date="2021-04" db="EMBL/GenBank/DDBJ databases">
        <authorList>
            <consortium name="Molecular Ecology Group"/>
        </authorList>
    </citation>
    <scope>NUCLEOTIDE SEQUENCE</scope>
</reference>
<feature type="domain" description="SPEF2 C-terminal" evidence="1">
    <location>
        <begin position="57"/>
        <end position="245"/>
    </location>
</feature>
<accession>A0A8S4A4D6</accession>
<dbReference type="PANTHER" id="PTHR14919">
    <property type="entry name" value="KPL2-RELATED"/>
    <property type="match status" value="1"/>
</dbReference>
<evidence type="ECO:0000259" key="1">
    <source>
        <dbReference type="Pfam" id="PF24082"/>
    </source>
</evidence>
<comment type="caution">
    <text evidence="2">The sequence shown here is derived from an EMBL/GenBank/DDBJ whole genome shotgun (WGS) entry which is preliminary data.</text>
</comment>
<evidence type="ECO:0000313" key="3">
    <source>
        <dbReference type="Proteomes" id="UP000678393"/>
    </source>
</evidence>
<dbReference type="InterPro" id="IPR011992">
    <property type="entry name" value="EF-hand-dom_pair"/>
</dbReference>
<feature type="non-terminal residue" evidence="2">
    <location>
        <position position="1"/>
    </location>
</feature>
<dbReference type="EMBL" id="CAJHNH020008566">
    <property type="protein sequence ID" value="CAG5136743.1"/>
    <property type="molecule type" value="Genomic_DNA"/>
</dbReference>
<dbReference type="SUPFAM" id="SSF47473">
    <property type="entry name" value="EF-hand"/>
    <property type="match status" value="1"/>
</dbReference>